<reference evidence="3 4" key="1">
    <citation type="submission" date="2018-02" db="EMBL/GenBank/DDBJ databases">
        <title>Genome sequencing of Solimonas sp. HR-BB.</title>
        <authorList>
            <person name="Lee Y."/>
            <person name="Jeon C.O."/>
        </authorList>
    </citation>
    <scope>NUCLEOTIDE SEQUENCE [LARGE SCALE GENOMIC DNA]</scope>
    <source>
        <strain evidence="3 4">HR-BB</strain>
    </source>
</reference>
<organism evidence="3 4">
    <name type="scientific">Solimonas fluminis</name>
    <dbReference type="NCBI Taxonomy" id="2086571"/>
    <lineage>
        <taxon>Bacteria</taxon>
        <taxon>Pseudomonadati</taxon>
        <taxon>Pseudomonadota</taxon>
        <taxon>Gammaproteobacteria</taxon>
        <taxon>Nevskiales</taxon>
        <taxon>Nevskiaceae</taxon>
        <taxon>Solimonas</taxon>
    </lineage>
</organism>
<dbReference type="Gene3D" id="3.40.30.10">
    <property type="entry name" value="Glutaredoxin"/>
    <property type="match status" value="1"/>
</dbReference>
<dbReference type="OrthoDB" id="9803749at2"/>
<dbReference type="PANTHER" id="PTHR30041:SF8">
    <property type="entry name" value="PROTEIN YFFB"/>
    <property type="match status" value="1"/>
</dbReference>
<keyword evidence="4" id="KW-1185">Reference proteome</keyword>
<dbReference type="Proteomes" id="UP000238220">
    <property type="component" value="Unassembled WGS sequence"/>
</dbReference>
<dbReference type="InterPro" id="IPR006660">
    <property type="entry name" value="Arsenate_reductase-like"/>
</dbReference>
<dbReference type="EMBL" id="PSNW01000002">
    <property type="protein sequence ID" value="PPE75280.1"/>
    <property type="molecule type" value="Genomic_DNA"/>
</dbReference>
<evidence type="ECO:0000256" key="1">
    <source>
        <dbReference type="ARBA" id="ARBA00007198"/>
    </source>
</evidence>
<evidence type="ECO:0000256" key="2">
    <source>
        <dbReference type="PROSITE-ProRule" id="PRU01282"/>
    </source>
</evidence>
<comment type="similarity">
    <text evidence="1 2">Belongs to the ArsC family.</text>
</comment>
<accession>A0A2S5TJV8</accession>
<gene>
    <name evidence="3" type="ORF">C3942_06320</name>
</gene>
<dbReference type="Pfam" id="PF03960">
    <property type="entry name" value="ArsC"/>
    <property type="match status" value="1"/>
</dbReference>
<protein>
    <submittedName>
        <fullName evidence="3">Arsenate reductase</fullName>
    </submittedName>
</protein>
<evidence type="ECO:0000313" key="3">
    <source>
        <dbReference type="EMBL" id="PPE75280.1"/>
    </source>
</evidence>
<sequence length="117" mass="12734">MIVVHGIKNCDTVQRALRRLAEAGLAYRFHDFKTEGLPRELAQSWIDALGVDAVVNRKGTTWRKLHAPTRDGLTAGNAAALLAAQPSLAKRPVIAKEGWLHAGFAAADEAAILERLR</sequence>
<dbReference type="AlphaFoldDB" id="A0A2S5TJV8"/>
<dbReference type="PROSITE" id="PS51353">
    <property type="entry name" value="ARSC"/>
    <property type="match status" value="1"/>
</dbReference>
<proteinExistence type="inferred from homology"/>
<dbReference type="InterPro" id="IPR036249">
    <property type="entry name" value="Thioredoxin-like_sf"/>
</dbReference>
<name>A0A2S5TJV8_9GAMM</name>
<dbReference type="SUPFAM" id="SSF52833">
    <property type="entry name" value="Thioredoxin-like"/>
    <property type="match status" value="1"/>
</dbReference>
<comment type="caution">
    <text evidence="3">The sequence shown here is derived from an EMBL/GenBank/DDBJ whole genome shotgun (WGS) entry which is preliminary data.</text>
</comment>
<dbReference type="RefSeq" id="WP_104229507.1">
    <property type="nucleotide sequence ID" value="NZ_PSNW01000002.1"/>
</dbReference>
<evidence type="ECO:0000313" key="4">
    <source>
        <dbReference type="Proteomes" id="UP000238220"/>
    </source>
</evidence>
<dbReference type="PANTHER" id="PTHR30041">
    <property type="entry name" value="ARSENATE REDUCTASE"/>
    <property type="match status" value="1"/>
</dbReference>